<dbReference type="AlphaFoldDB" id="X0VC34"/>
<dbReference type="PROSITE" id="PS51257">
    <property type="entry name" value="PROKAR_LIPOPROTEIN"/>
    <property type="match status" value="1"/>
</dbReference>
<reference evidence="1" key="1">
    <citation type="journal article" date="2014" name="Front. Microbiol.">
        <title>High frequency of phylogenetically diverse reductive dehalogenase-homologous genes in deep subseafloor sedimentary metagenomes.</title>
        <authorList>
            <person name="Kawai M."/>
            <person name="Futagami T."/>
            <person name="Toyoda A."/>
            <person name="Takaki Y."/>
            <person name="Nishi S."/>
            <person name="Hori S."/>
            <person name="Arai W."/>
            <person name="Tsubouchi T."/>
            <person name="Morono Y."/>
            <person name="Uchiyama I."/>
            <person name="Ito T."/>
            <person name="Fujiyama A."/>
            <person name="Inagaki F."/>
            <person name="Takami H."/>
        </authorList>
    </citation>
    <scope>NUCLEOTIDE SEQUENCE</scope>
    <source>
        <strain evidence="1">Expedition CK06-06</strain>
    </source>
</reference>
<evidence type="ECO:0000313" key="1">
    <source>
        <dbReference type="EMBL" id="GAG08857.1"/>
    </source>
</evidence>
<dbReference type="EMBL" id="BARS01023206">
    <property type="protein sequence ID" value="GAG08857.1"/>
    <property type="molecule type" value="Genomic_DNA"/>
</dbReference>
<accession>X0VC34</accession>
<organism evidence="1">
    <name type="scientific">marine sediment metagenome</name>
    <dbReference type="NCBI Taxonomy" id="412755"/>
    <lineage>
        <taxon>unclassified sequences</taxon>
        <taxon>metagenomes</taxon>
        <taxon>ecological metagenomes</taxon>
    </lineage>
</organism>
<name>X0VC34_9ZZZZ</name>
<proteinExistence type="predicted"/>
<sequence>MIKVITLLTVLFLSCESPTDSKIHINSTGQWRSDSISLNLTQKGTCVNGTATINLMPYDISGFNHHSEQIYFYLTNRENVLVFSGRISYAFPLKIQGTIKQKNRITNIAFNKIVK</sequence>
<gene>
    <name evidence="1" type="ORF">S01H1_36975</name>
</gene>
<protein>
    <submittedName>
        <fullName evidence="1">Uncharacterized protein</fullName>
    </submittedName>
</protein>
<comment type="caution">
    <text evidence="1">The sequence shown here is derived from an EMBL/GenBank/DDBJ whole genome shotgun (WGS) entry which is preliminary data.</text>
</comment>